<name>A0ABD5E5I4_9ACTN</name>
<dbReference type="InterPro" id="IPR012347">
    <property type="entry name" value="Ferritin-like"/>
</dbReference>
<evidence type="ECO:0000256" key="1">
    <source>
        <dbReference type="SAM" id="MobiDB-lite"/>
    </source>
</evidence>
<accession>A0ABD5E5I4</accession>
<protein>
    <submittedName>
        <fullName evidence="4">DUF305 domain-containing protein</fullName>
    </submittedName>
</protein>
<feature type="domain" description="DUF305" evidence="3">
    <location>
        <begin position="86"/>
        <end position="202"/>
    </location>
</feature>
<proteinExistence type="predicted"/>
<feature type="signal peptide" evidence="2">
    <location>
        <begin position="1"/>
        <end position="28"/>
    </location>
</feature>
<organism evidence="4 5">
    <name type="scientific">Streptomyces evansiae</name>
    <dbReference type="NCBI Taxonomy" id="3075535"/>
    <lineage>
        <taxon>Bacteria</taxon>
        <taxon>Bacillati</taxon>
        <taxon>Actinomycetota</taxon>
        <taxon>Actinomycetes</taxon>
        <taxon>Kitasatosporales</taxon>
        <taxon>Streptomycetaceae</taxon>
        <taxon>Streptomyces</taxon>
    </lineage>
</organism>
<feature type="region of interest" description="Disordered" evidence="1">
    <location>
        <begin position="35"/>
        <end position="74"/>
    </location>
</feature>
<dbReference type="Gene3D" id="1.20.1260.10">
    <property type="match status" value="1"/>
</dbReference>
<dbReference type="InterPro" id="IPR005183">
    <property type="entry name" value="DUF305_CopM-like"/>
</dbReference>
<feature type="chain" id="PRO_5044876001" evidence="2">
    <location>
        <begin position="29"/>
        <end position="214"/>
    </location>
</feature>
<reference evidence="5" key="1">
    <citation type="submission" date="2023-07" db="EMBL/GenBank/DDBJ databases">
        <title>30 novel species of actinomycetes from the DSMZ collection.</title>
        <authorList>
            <person name="Nouioui I."/>
        </authorList>
    </citation>
    <scope>NUCLEOTIDE SEQUENCE [LARGE SCALE GENOMIC DNA]</scope>
    <source>
        <strain evidence="5">DSM 41982</strain>
    </source>
</reference>
<evidence type="ECO:0000259" key="3">
    <source>
        <dbReference type="Pfam" id="PF03713"/>
    </source>
</evidence>
<sequence length="214" mass="21945">MTATAGHRTAVRRAVRAGLGPLLCAALAAGCGADGTTPRSASAPVTGTSRPAAEASPPPAVASTPSPGGLGPTDTGWLHLSLAMEEQSLALLELAPTHGADPALATWAGDLAQGQRADLTTLRALLAAAGLDGENPHEGHDMPGMVNAAERRALERARGTRFDELLRAALREHLAQTRTLATALRRTDGDARVHRLARRMGERAAKAEAGLTGA</sequence>
<feature type="compositionally biased region" description="Polar residues" evidence="1">
    <location>
        <begin position="37"/>
        <end position="48"/>
    </location>
</feature>
<feature type="compositionally biased region" description="Low complexity" evidence="1">
    <location>
        <begin position="49"/>
        <end position="67"/>
    </location>
</feature>
<evidence type="ECO:0000313" key="5">
    <source>
        <dbReference type="Proteomes" id="UP001183607"/>
    </source>
</evidence>
<dbReference type="Pfam" id="PF03713">
    <property type="entry name" value="DUF305"/>
    <property type="match status" value="1"/>
</dbReference>
<evidence type="ECO:0000256" key="2">
    <source>
        <dbReference type="SAM" id="SignalP"/>
    </source>
</evidence>
<dbReference type="RefSeq" id="WP_234019161.1">
    <property type="nucleotide sequence ID" value="NZ_JAVRER010000019.1"/>
</dbReference>
<comment type="caution">
    <text evidence="4">The sequence shown here is derived from an EMBL/GenBank/DDBJ whole genome shotgun (WGS) entry which is preliminary data.</text>
</comment>
<evidence type="ECO:0000313" key="4">
    <source>
        <dbReference type="EMBL" id="MDT0416689.1"/>
    </source>
</evidence>
<keyword evidence="2" id="KW-0732">Signal</keyword>
<dbReference type="Proteomes" id="UP001183607">
    <property type="component" value="Unassembled WGS sequence"/>
</dbReference>
<dbReference type="EMBL" id="JAVRER010000019">
    <property type="protein sequence ID" value="MDT0416689.1"/>
    <property type="molecule type" value="Genomic_DNA"/>
</dbReference>
<gene>
    <name evidence="4" type="ORF">RM574_14445</name>
</gene>
<dbReference type="AlphaFoldDB" id="A0ABD5E5I4"/>